<dbReference type="InterPro" id="IPR011993">
    <property type="entry name" value="PH-like_dom_sf"/>
</dbReference>
<evidence type="ECO:0000313" key="2">
    <source>
        <dbReference type="Ensembl" id="ENSTNIP00000006307.1"/>
    </source>
</evidence>
<dbReference type="PANTHER" id="PTHR12752:SF2">
    <property type="entry name" value="PDZ AND PLECKSTRIN HOMOLOGY DOMAINS 1"/>
    <property type="match status" value="1"/>
</dbReference>
<dbReference type="PROSITE" id="PS50003">
    <property type="entry name" value="PH_DOMAIN"/>
    <property type="match status" value="2"/>
</dbReference>
<dbReference type="SMART" id="SM00233">
    <property type="entry name" value="PH"/>
    <property type="match status" value="2"/>
</dbReference>
<dbReference type="STRING" id="99883.ENSTNIP00000006307"/>
<proteinExistence type="predicted"/>
<dbReference type="InParanoid" id="H3CDI4"/>
<evidence type="ECO:0000313" key="3">
    <source>
        <dbReference type="Proteomes" id="UP000007303"/>
    </source>
</evidence>
<evidence type="ECO:0000259" key="1">
    <source>
        <dbReference type="PROSITE" id="PS50003"/>
    </source>
</evidence>
<dbReference type="Pfam" id="PF00169">
    <property type="entry name" value="PH"/>
    <property type="match status" value="2"/>
</dbReference>
<dbReference type="AlphaFoldDB" id="H3CDI4"/>
<dbReference type="OMA" id="THAHGIY"/>
<name>H3CDI4_TETNG</name>
<feature type="domain" description="PH" evidence="1">
    <location>
        <begin position="142"/>
        <end position="239"/>
    </location>
</feature>
<dbReference type="HOGENOM" id="CLU_093205_0_0_1"/>
<dbReference type="Gene3D" id="2.30.29.30">
    <property type="entry name" value="Pleckstrin-homology domain (PH domain)/Phosphotyrosine-binding domain (PTB)"/>
    <property type="match status" value="2"/>
</dbReference>
<dbReference type="GeneTree" id="ENSGT00530000064469"/>
<dbReference type="SUPFAM" id="SSF50729">
    <property type="entry name" value="PH domain-like"/>
    <property type="match status" value="2"/>
</dbReference>
<reference evidence="3" key="1">
    <citation type="journal article" date="2004" name="Nature">
        <title>Genome duplication in the teleost fish Tetraodon nigroviridis reveals the early vertebrate proto-karyotype.</title>
        <authorList>
            <person name="Jaillon O."/>
            <person name="Aury J.-M."/>
            <person name="Brunet F."/>
            <person name="Petit J.-L."/>
            <person name="Stange-Thomann N."/>
            <person name="Mauceli E."/>
            <person name="Bouneau L."/>
            <person name="Fischer C."/>
            <person name="Ozouf-Costaz C."/>
            <person name="Bernot A."/>
            <person name="Nicaud S."/>
            <person name="Jaffe D."/>
            <person name="Fisher S."/>
            <person name="Lutfalla G."/>
            <person name="Dossat C."/>
            <person name="Segurens B."/>
            <person name="Dasilva C."/>
            <person name="Salanoubat M."/>
            <person name="Levy M."/>
            <person name="Boudet N."/>
            <person name="Castellano S."/>
            <person name="Anthouard V."/>
            <person name="Jubin C."/>
            <person name="Castelli V."/>
            <person name="Katinka M."/>
            <person name="Vacherie B."/>
            <person name="Biemont C."/>
            <person name="Skalli Z."/>
            <person name="Cattolico L."/>
            <person name="Poulain J."/>
            <person name="De Berardinis V."/>
            <person name="Cruaud C."/>
            <person name="Duprat S."/>
            <person name="Brottier P."/>
            <person name="Coutanceau J.-P."/>
            <person name="Gouzy J."/>
            <person name="Parra G."/>
            <person name="Lardier G."/>
            <person name="Chapple C."/>
            <person name="McKernan K.J."/>
            <person name="McEwan P."/>
            <person name="Bosak S."/>
            <person name="Kellis M."/>
            <person name="Volff J.-N."/>
            <person name="Guigo R."/>
            <person name="Zody M.C."/>
            <person name="Mesirov J."/>
            <person name="Lindblad-Toh K."/>
            <person name="Birren B."/>
            <person name="Nusbaum C."/>
            <person name="Kahn D."/>
            <person name="Robinson-Rechavi M."/>
            <person name="Laudet V."/>
            <person name="Schachter V."/>
            <person name="Quetier F."/>
            <person name="Saurin W."/>
            <person name="Scarpelli C."/>
            <person name="Wincker P."/>
            <person name="Lander E.S."/>
            <person name="Weissenbach J."/>
            <person name="Roest Crollius H."/>
        </authorList>
    </citation>
    <scope>NUCLEOTIDE SEQUENCE [LARGE SCALE GENOMIC DNA]</scope>
</reference>
<organism evidence="2 3">
    <name type="scientific">Tetraodon nigroviridis</name>
    <name type="common">Spotted green pufferfish</name>
    <name type="synonym">Chelonodon nigroviridis</name>
    <dbReference type="NCBI Taxonomy" id="99883"/>
    <lineage>
        <taxon>Eukaryota</taxon>
        <taxon>Metazoa</taxon>
        <taxon>Chordata</taxon>
        <taxon>Craniata</taxon>
        <taxon>Vertebrata</taxon>
        <taxon>Euteleostomi</taxon>
        <taxon>Actinopterygii</taxon>
        <taxon>Neopterygii</taxon>
        <taxon>Teleostei</taxon>
        <taxon>Neoteleostei</taxon>
        <taxon>Acanthomorphata</taxon>
        <taxon>Eupercaria</taxon>
        <taxon>Tetraodontiformes</taxon>
        <taxon>Tetradontoidea</taxon>
        <taxon>Tetraodontidae</taxon>
        <taxon>Tetraodon</taxon>
    </lineage>
</organism>
<accession>H3CDI4</accession>
<sequence>LTIGSDIARYPSSPRPACRGYLYKRTQSGLIKGWRKRWFVLTHDCCLCYYRHRRDEGKQRPLLAVRLEGAEVRADASLGKPFVFRCCPQAVSRVFFFCANSRQEMKRWLEAMEKAIRPVTQNHVWEDVTRHNCSLPPLAVKHPERLGLLHKLDTSRDAWVQHYCILKDGCLSFYSGIRATHAQGGIYLQGYTVREQPCGSKKSSIELKPPSDEFKTFYFCAENAAENKRWILALRASVKKWLPLRQALQDFMSQPPEETRM</sequence>
<dbReference type="Proteomes" id="UP000007303">
    <property type="component" value="Unassembled WGS sequence"/>
</dbReference>
<reference evidence="2" key="3">
    <citation type="submission" date="2025-09" db="UniProtKB">
        <authorList>
            <consortium name="Ensembl"/>
        </authorList>
    </citation>
    <scope>IDENTIFICATION</scope>
</reference>
<dbReference type="Ensembl" id="ENSTNIT00000006456.1">
    <property type="protein sequence ID" value="ENSTNIP00000006307.1"/>
    <property type="gene ID" value="ENSTNIG00000003708.1"/>
</dbReference>
<dbReference type="PANTHER" id="PTHR12752">
    <property type="entry name" value="PHOSPHOINOSITOL 3-PHOSPHATE-BINDING PROTEIN"/>
    <property type="match status" value="1"/>
</dbReference>
<reference evidence="2" key="2">
    <citation type="submission" date="2025-08" db="UniProtKB">
        <authorList>
            <consortium name="Ensembl"/>
        </authorList>
    </citation>
    <scope>IDENTIFICATION</scope>
</reference>
<feature type="domain" description="PH" evidence="1">
    <location>
        <begin position="15"/>
        <end position="117"/>
    </location>
</feature>
<keyword evidence="3" id="KW-1185">Reference proteome</keyword>
<dbReference type="InterPro" id="IPR001849">
    <property type="entry name" value="PH_domain"/>
</dbReference>
<protein>
    <submittedName>
        <fullName evidence="2">PDZ and pleckstrin homology domains 1</fullName>
    </submittedName>
</protein>